<evidence type="ECO:0000256" key="2">
    <source>
        <dbReference type="ARBA" id="ARBA00009810"/>
    </source>
</evidence>
<feature type="domain" description="TonB-dependent receptor plug" evidence="18">
    <location>
        <begin position="73"/>
        <end position="170"/>
    </location>
</feature>
<dbReference type="InterPro" id="IPR010105">
    <property type="entry name" value="TonB_sidphr_rcpt"/>
</dbReference>
<dbReference type="PROSITE" id="PS52016">
    <property type="entry name" value="TONB_DEPENDENT_REC_3"/>
    <property type="match status" value="1"/>
</dbReference>
<evidence type="ECO:0000256" key="10">
    <source>
        <dbReference type="ARBA" id="ARBA00023077"/>
    </source>
</evidence>
<dbReference type="InterPro" id="IPR000531">
    <property type="entry name" value="Beta-barrel_TonB"/>
</dbReference>
<evidence type="ECO:0000256" key="13">
    <source>
        <dbReference type="ARBA" id="ARBA00023237"/>
    </source>
</evidence>
<evidence type="ECO:0000256" key="9">
    <source>
        <dbReference type="ARBA" id="ARBA00023065"/>
    </source>
</evidence>
<evidence type="ECO:0000256" key="16">
    <source>
        <dbReference type="SAM" id="SignalP"/>
    </source>
</evidence>
<dbReference type="GO" id="GO:0038023">
    <property type="term" value="F:signaling receptor activity"/>
    <property type="evidence" value="ECO:0007669"/>
    <property type="project" value="InterPro"/>
</dbReference>
<protein>
    <submittedName>
        <fullName evidence="19">TonB-dependent receptor</fullName>
    </submittedName>
</protein>
<dbReference type="InterPro" id="IPR037066">
    <property type="entry name" value="Plug_dom_sf"/>
</dbReference>
<dbReference type="Gene3D" id="2.170.130.10">
    <property type="entry name" value="TonB-dependent receptor, plug domain"/>
    <property type="match status" value="1"/>
</dbReference>
<name>A0A2D2CWW0_METT3</name>
<dbReference type="STRING" id="595536.GCA_000178815_04299"/>
<keyword evidence="4 14" id="KW-1134">Transmembrane beta strand</keyword>
<feature type="signal peptide" evidence="16">
    <location>
        <begin position="1"/>
        <end position="24"/>
    </location>
</feature>
<dbReference type="PANTHER" id="PTHR32552">
    <property type="entry name" value="FERRICHROME IRON RECEPTOR-RELATED"/>
    <property type="match status" value="1"/>
</dbReference>
<organism evidence="19 20">
    <name type="scientific">Methylosinus trichosporium (strain ATCC 35070 / NCIMB 11131 / UNIQEM 75 / OB3b)</name>
    <dbReference type="NCBI Taxonomy" id="595536"/>
    <lineage>
        <taxon>Bacteria</taxon>
        <taxon>Pseudomonadati</taxon>
        <taxon>Pseudomonadota</taxon>
        <taxon>Alphaproteobacteria</taxon>
        <taxon>Hyphomicrobiales</taxon>
        <taxon>Methylocystaceae</taxon>
        <taxon>Methylosinus</taxon>
    </lineage>
</organism>
<keyword evidence="13 14" id="KW-0998">Cell outer membrane</keyword>
<evidence type="ECO:0000256" key="6">
    <source>
        <dbReference type="ARBA" id="ARBA00022692"/>
    </source>
</evidence>
<dbReference type="InterPro" id="IPR012910">
    <property type="entry name" value="Plug_dom"/>
</dbReference>
<dbReference type="InterPro" id="IPR039426">
    <property type="entry name" value="TonB-dep_rcpt-like"/>
</dbReference>
<dbReference type="Pfam" id="PF00593">
    <property type="entry name" value="TonB_dep_Rec_b-barrel"/>
    <property type="match status" value="1"/>
</dbReference>
<evidence type="ECO:0000256" key="15">
    <source>
        <dbReference type="RuleBase" id="RU003357"/>
    </source>
</evidence>
<keyword evidence="20" id="KW-1185">Reference proteome</keyword>
<dbReference type="GO" id="GO:0009279">
    <property type="term" value="C:cell outer membrane"/>
    <property type="evidence" value="ECO:0007669"/>
    <property type="project" value="UniProtKB-SubCell"/>
</dbReference>
<dbReference type="NCBIfam" id="TIGR01783">
    <property type="entry name" value="TonB-siderophor"/>
    <property type="match status" value="1"/>
</dbReference>
<evidence type="ECO:0000256" key="12">
    <source>
        <dbReference type="ARBA" id="ARBA00023170"/>
    </source>
</evidence>
<dbReference type="GO" id="GO:0015344">
    <property type="term" value="F:siderophore uptake transmembrane transporter activity"/>
    <property type="evidence" value="ECO:0007669"/>
    <property type="project" value="TreeGrafter"/>
</dbReference>
<accession>A0A2D2CWW0</accession>
<feature type="domain" description="TonB-dependent receptor-like beta-barrel" evidence="17">
    <location>
        <begin position="247"/>
        <end position="705"/>
    </location>
</feature>
<evidence type="ECO:0000259" key="18">
    <source>
        <dbReference type="Pfam" id="PF07715"/>
    </source>
</evidence>
<dbReference type="Proteomes" id="UP000230709">
    <property type="component" value="Chromosome"/>
</dbReference>
<evidence type="ECO:0000256" key="7">
    <source>
        <dbReference type="ARBA" id="ARBA00022729"/>
    </source>
</evidence>
<evidence type="ECO:0000256" key="8">
    <source>
        <dbReference type="ARBA" id="ARBA00023004"/>
    </source>
</evidence>
<dbReference type="Gene3D" id="2.40.170.20">
    <property type="entry name" value="TonB-dependent receptor, beta-barrel domain"/>
    <property type="match status" value="1"/>
</dbReference>
<evidence type="ECO:0000313" key="20">
    <source>
        <dbReference type="Proteomes" id="UP000230709"/>
    </source>
</evidence>
<feature type="chain" id="PRO_5013709486" evidence="16">
    <location>
        <begin position="25"/>
        <end position="736"/>
    </location>
</feature>
<keyword evidence="7 16" id="KW-0732">Signal</keyword>
<evidence type="ECO:0000256" key="14">
    <source>
        <dbReference type="PROSITE-ProRule" id="PRU01360"/>
    </source>
</evidence>
<dbReference type="SUPFAM" id="SSF56935">
    <property type="entry name" value="Porins"/>
    <property type="match status" value="1"/>
</dbReference>
<dbReference type="EMBL" id="CP023737">
    <property type="protein sequence ID" value="ATQ67203.1"/>
    <property type="molecule type" value="Genomic_DNA"/>
</dbReference>
<evidence type="ECO:0000313" key="19">
    <source>
        <dbReference type="EMBL" id="ATQ67203.1"/>
    </source>
</evidence>
<comment type="subcellular location">
    <subcellularLocation>
        <location evidence="1 14">Cell outer membrane</location>
        <topology evidence="1 14">Multi-pass membrane protein</topology>
    </subcellularLocation>
</comment>
<keyword evidence="6 14" id="KW-0812">Transmembrane</keyword>
<evidence type="ECO:0000259" key="17">
    <source>
        <dbReference type="Pfam" id="PF00593"/>
    </source>
</evidence>
<sequence length="736" mass="81003">MFRTLLQSGASAGALMLALASAQAQEALPEIDIAAAGGGRGASTGPAAKGSQKDPSAYKVWNASSGTKTDTPIMDTPINIQVVPRQVLDDQQAVVIEEATRNVSNVFVAPYNGFQGGWNIRGFLEYAYYQDGVRVNPFTPLPPRDTVDVQQVEVVKGPSSILYGRMQPGGLVEVTTKKPQAEPHYEMQQLIGSYNEYRTTLSMTGPLNEDKTLLYRLDAAYQNADSFREGLHNNHIYVAPKITFEPTQDTSATVYLQFYRGRDAQDTGIPGIYSSGVPKSWNSVGAVPRSRTFGSYDAALLTKSEFRFGYHFSHAFDSDWKIVHRLDIDLRDVPNPWVDVYNPDPANCSPASCPLARDFYMFNVQEQNYFTSLELTGHFDTFGLAHTLLVGADGYKTNDDYNWTANFSGVPSTDLYSPTRMDLRRFATAAAEWAEHDIYRESWYGVYMQDQVKLPFDFQLLTGFRYDSARNSTAFTSFYPAYSSSSSSLAADAVKPRVALLWRPLPQLSLYGNYVEGFGMSNGVSTSLTPLPPEQARQWEGGAKVELLDGRLSATASYFDIVKSNVRSPVLGAGQAFGVSEVSGAVRNSGVEFDVQGQVTPELKIIGSYANIDSRIISDIQGGKVGNHWWGVPRNAGSLWAVYEPDFEPLRGFAFGAGFVARGTMEVDKANSFALPAYTVVDLMGRYSLEVEKRKITFQLNVKNLGDVTYYTTSGGTANFIPGAPRTFRGSVKVEF</sequence>
<keyword evidence="9" id="KW-0406">Ion transport</keyword>
<keyword evidence="12 19" id="KW-0675">Receptor</keyword>
<evidence type="ECO:0000256" key="5">
    <source>
        <dbReference type="ARBA" id="ARBA00022496"/>
    </source>
</evidence>
<dbReference type="InterPro" id="IPR036942">
    <property type="entry name" value="Beta-barrel_TonB_sf"/>
</dbReference>
<proteinExistence type="inferred from homology"/>
<dbReference type="RefSeq" id="WP_003613108.1">
    <property type="nucleotide sequence ID" value="NZ_ADVE02000001.1"/>
</dbReference>
<evidence type="ECO:0000256" key="3">
    <source>
        <dbReference type="ARBA" id="ARBA00022448"/>
    </source>
</evidence>
<keyword evidence="8" id="KW-0408">Iron</keyword>
<evidence type="ECO:0000256" key="4">
    <source>
        <dbReference type="ARBA" id="ARBA00022452"/>
    </source>
</evidence>
<keyword evidence="10 15" id="KW-0798">TonB box</keyword>
<evidence type="ECO:0000256" key="1">
    <source>
        <dbReference type="ARBA" id="ARBA00004571"/>
    </source>
</evidence>
<dbReference type="GO" id="GO:0015891">
    <property type="term" value="P:siderophore transport"/>
    <property type="evidence" value="ECO:0007669"/>
    <property type="project" value="InterPro"/>
</dbReference>
<reference evidence="20" key="1">
    <citation type="submission" date="2017-10" db="EMBL/GenBank/DDBJ databases">
        <title>Completed PacBio SMRT sequence of Methylosinus trichosporium OB3b reveals presence of a third large plasmid.</title>
        <authorList>
            <person name="Charles T.C."/>
            <person name="Lynch M.D.J."/>
            <person name="Heil J.R."/>
            <person name="Cheng J."/>
        </authorList>
    </citation>
    <scope>NUCLEOTIDE SEQUENCE [LARGE SCALE GENOMIC DNA]</scope>
    <source>
        <strain evidence="20">OB3b</strain>
    </source>
</reference>
<gene>
    <name evidence="19" type="ORF">CQW49_04315</name>
</gene>
<keyword evidence="11 14" id="KW-0472">Membrane</keyword>
<keyword evidence="3 14" id="KW-0813">Transport</keyword>
<keyword evidence="5" id="KW-0410">Iron transport</keyword>
<dbReference type="AlphaFoldDB" id="A0A2D2CWW0"/>
<evidence type="ECO:0000256" key="11">
    <source>
        <dbReference type="ARBA" id="ARBA00023136"/>
    </source>
</evidence>
<dbReference type="KEGG" id="mtw:CQW49_04315"/>
<dbReference type="Pfam" id="PF07715">
    <property type="entry name" value="Plug"/>
    <property type="match status" value="1"/>
</dbReference>
<dbReference type="PANTHER" id="PTHR32552:SF68">
    <property type="entry name" value="FERRICHROME OUTER MEMBRANE TRANSPORTER_PHAGE RECEPTOR"/>
    <property type="match status" value="1"/>
</dbReference>
<dbReference type="CDD" id="cd01347">
    <property type="entry name" value="ligand_gated_channel"/>
    <property type="match status" value="1"/>
</dbReference>
<comment type="similarity">
    <text evidence="2 14 15">Belongs to the TonB-dependent receptor family.</text>
</comment>